<keyword evidence="1" id="KW-0472">Membrane</keyword>
<evidence type="ECO:0000313" key="3">
    <source>
        <dbReference type="Proteomes" id="UP000002009"/>
    </source>
</evidence>
<evidence type="ECO:0008006" key="4">
    <source>
        <dbReference type="Google" id="ProtNLM"/>
    </source>
</evidence>
<dbReference type="SUPFAM" id="SSF50965">
    <property type="entry name" value="Galactose oxidase, central domain"/>
    <property type="match status" value="1"/>
</dbReference>
<dbReference type="PANTHER" id="PTHR45632">
    <property type="entry name" value="LD33804P"/>
    <property type="match status" value="1"/>
</dbReference>
<proteinExistence type="predicted"/>
<dbReference type="Pfam" id="PF24681">
    <property type="entry name" value="Kelch_KLHDC2_KLHL20_DRC7"/>
    <property type="match status" value="1"/>
</dbReference>
<name>C1E4Y3_MICCC</name>
<dbReference type="eggNOG" id="KOG4441">
    <property type="taxonomic scope" value="Eukaryota"/>
</dbReference>
<dbReference type="InterPro" id="IPR015915">
    <property type="entry name" value="Kelch-typ_b-propeller"/>
</dbReference>
<dbReference type="EMBL" id="CP001325">
    <property type="protein sequence ID" value="ACO63204.1"/>
    <property type="molecule type" value="Genomic_DNA"/>
</dbReference>
<dbReference type="OrthoDB" id="498042at2759"/>
<evidence type="ECO:0000313" key="2">
    <source>
        <dbReference type="EMBL" id="ACO63204.1"/>
    </source>
</evidence>
<dbReference type="GeneID" id="8242823"/>
<dbReference type="InterPro" id="IPR006652">
    <property type="entry name" value="Kelch_1"/>
</dbReference>
<feature type="transmembrane region" description="Helical" evidence="1">
    <location>
        <begin position="32"/>
        <end position="55"/>
    </location>
</feature>
<dbReference type="Pfam" id="PF01344">
    <property type="entry name" value="Kelch_1"/>
    <property type="match status" value="2"/>
</dbReference>
<keyword evidence="3" id="KW-1185">Reference proteome</keyword>
<organism evidence="2 3">
    <name type="scientific">Micromonas commoda (strain RCC299 / NOUM17 / CCMP2709)</name>
    <name type="common">Picoplanktonic green alga</name>
    <dbReference type="NCBI Taxonomy" id="296587"/>
    <lineage>
        <taxon>Eukaryota</taxon>
        <taxon>Viridiplantae</taxon>
        <taxon>Chlorophyta</taxon>
        <taxon>Mamiellophyceae</taxon>
        <taxon>Mamiellales</taxon>
        <taxon>Mamiellaceae</taxon>
        <taxon>Micromonas</taxon>
    </lineage>
</organism>
<keyword evidence="1" id="KW-1133">Transmembrane helix</keyword>
<dbReference type="Gene3D" id="2.120.10.80">
    <property type="entry name" value="Kelch-type beta propeller"/>
    <property type="match status" value="2"/>
</dbReference>
<evidence type="ECO:0000256" key="1">
    <source>
        <dbReference type="SAM" id="Phobius"/>
    </source>
</evidence>
<dbReference type="OMA" id="WVEKAMI"/>
<keyword evidence="1" id="KW-0812">Transmembrane</keyword>
<protein>
    <recommendedName>
        <fullName evidence="4">Kelch repeat-containing protein</fullName>
    </recommendedName>
</protein>
<dbReference type="STRING" id="296587.C1E4Y3"/>
<sequence length="424" mass="45071">MARPMSSFNDIESPVNTLAIEELKTNTKRTGICTGFALVFGFIGFIMAAAAVAGVRQLMIESHDTPGAILTVGNASPLKGYSKAHSLYAGSGSWTSKKNLPVALSDYQAVSHKTHVYIIGGQKGCNGTNCAGTVVNTVYQYDTKLDKYTAKASMPEVRYRYASAVVGDKIYIIGGLTADTVTGMLKTTLIYDITNDSWSYGPELAEGRSDTCAGVVDGKIYVVAGYNSIDPVKVLDTVEVLDTKAATPAWATAPKLPAPRGDVTCASAGGKVYAIGGYYDPTATWKATAFANTMYELTPGAAAWAEKAKMPSSRGDKAAVTMSDGSIIVVGGETHAREQQSQVAAHPVEQYYPAHDTWVAKASIPTARFRFGAAVVDDIVYAIGGHRVCETDWSTFASDCAEKTLDSVEALLDVAHPDIWVHTN</sequence>
<accession>C1E4Y3</accession>
<gene>
    <name evidence="2" type="ORF">MICPUN_105505</name>
</gene>
<dbReference type="AlphaFoldDB" id="C1E4Y3"/>
<dbReference type="Proteomes" id="UP000002009">
    <property type="component" value="Chromosome 4"/>
</dbReference>
<dbReference type="KEGG" id="mis:MICPUN_105505"/>
<dbReference type="InParanoid" id="C1E4Y3"/>
<dbReference type="InterPro" id="IPR011043">
    <property type="entry name" value="Gal_Oxase/kelch_b-propeller"/>
</dbReference>
<reference evidence="2 3" key="1">
    <citation type="journal article" date="2009" name="Science">
        <title>Green evolution and dynamic adaptations revealed by genomes of the marine picoeukaryotes Micromonas.</title>
        <authorList>
            <person name="Worden A.Z."/>
            <person name="Lee J.H."/>
            <person name="Mock T."/>
            <person name="Rouze P."/>
            <person name="Simmons M.P."/>
            <person name="Aerts A.L."/>
            <person name="Allen A.E."/>
            <person name="Cuvelier M.L."/>
            <person name="Derelle E."/>
            <person name="Everett M.V."/>
            <person name="Foulon E."/>
            <person name="Grimwood J."/>
            <person name="Gundlach H."/>
            <person name="Henrissat B."/>
            <person name="Napoli C."/>
            <person name="McDonald S.M."/>
            <person name="Parker M.S."/>
            <person name="Rombauts S."/>
            <person name="Salamov A."/>
            <person name="Von Dassow P."/>
            <person name="Badger J.H."/>
            <person name="Coutinho P.M."/>
            <person name="Demir E."/>
            <person name="Dubchak I."/>
            <person name="Gentemann C."/>
            <person name="Eikrem W."/>
            <person name="Gready J.E."/>
            <person name="John U."/>
            <person name="Lanier W."/>
            <person name="Lindquist E.A."/>
            <person name="Lucas S."/>
            <person name="Mayer K.F."/>
            <person name="Moreau H."/>
            <person name="Not F."/>
            <person name="Otillar R."/>
            <person name="Panaud O."/>
            <person name="Pangilinan J."/>
            <person name="Paulsen I."/>
            <person name="Piegu B."/>
            <person name="Poliakov A."/>
            <person name="Robbens S."/>
            <person name="Schmutz J."/>
            <person name="Toulza E."/>
            <person name="Wyss T."/>
            <person name="Zelensky A."/>
            <person name="Zhou K."/>
            <person name="Armbrust E.V."/>
            <person name="Bhattacharya D."/>
            <person name="Goodenough U.W."/>
            <person name="Van de Peer Y."/>
            <person name="Grigoriev I.V."/>
        </authorList>
    </citation>
    <scope>NUCLEOTIDE SEQUENCE [LARGE SCALE GENOMIC DNA]</scope>
    <source>
        <strain evidence="3">RCC299 / NOUM17</strain>
    </source>
</reference>
<dbReference type="RefSeq" id="XP_002501946.1">
    <property type="nucleotide sequence ID" value="XM_002501900.1"/>
</dbReference>
<dbReference type="SMART" id="SM00612">
    <property type="entry name" value="Kelch"/>
    <property type="match status" value="5"/>
</dbReference>